<dbReference type="Gene3D" id="3.90.1720.10">
    <property type="entry name" value="endopeptidase domain like (from Nostoc punctiforme)"/>
    <property type="match status" value="1"/>
</dbReference>
<name>A0A9D5QDG8_UNCW3</name>
<protein>
    <submittedName>
        <fullName evidence="1">Uncharacterized protein</fullName>
    </submittedName>
</protein>
<dbReference type="AlphaFoldDB" id="A0A9D5QDG8"/>
<evidence type="ECO:0000313" key="1">
    <source>
        <dbReference type="EMBL" id="MBD3364035.1"/>
    </source>
</evidence>
<dbReference type="EMBL" id="WJKJ01000070">
    <property type="protein sequence ID" value="MBD3364035.1"/>
    <property type="molecule type" value="Genomic_DNA"/>
</dbReference>
<gene>
    <name evidence="1" type="ORF">GF359_02350</name>
</gene>
<organism evidence="1 2">
    <name type="scientific">candidate division WOR-3 bacterium</name>
    <dbReference type="NCBI Taxonomy" id="2052148"/>
    <lineage>
        <taxon>Bacteria</taxon>
        <taxon>Bacteria division WOR-3</taxon>
    </lineage>
</organism>
<dbReference type="InterPro" id="IPR038765">
    <property type="entry name" value="Papain-like_cys_pep_sf"/>
</dbReference>
<sequence length="335" mass="36854">MKSVTHTPPSHTLNSVFSKFKLVFKATIVFLILSVIAKAVTRDEILETARDFAELTWFADSVNTTAWDSMFALYGCTDHKTSDWTAGETYQGVAYSYGGNDDTLSYLGNLADSLAAGNHMCHYQNYGAETGIYPPDWSTGIDCSAFVCRCWQVPRTNTGGIFDKYYPVKKEDVQPGDVLVKPASHVILISDPGETPGAGTFALYEASGSACRVWYNPSASWSYYSAYSARSLFASGDDDSKDDYDTSRLTLTVEPAVAKGRILLRFSNILEIDAIDYEIFDVTGRRVCKGQVTGPGFQAYWHGIDEKGRILPSGVYGVRAVHPEYSGVAKFVLLK</sequence>
<evidence type="ECO:0000313" key="2">
    <source>
        <dbReference type="Proteomes" id="UP000630660"/>
    </source>
</evidence>
<reference evidence="1" key="1">
    <citation type="submission" date="2019-11" db="EMBL/GenBank/DDBJ databases">
        <title>Microbial mats filling the niche in hypersaline microbial mats.</title>
        <authorList>
            <person name="Wong H.L."/>
            <person name="Macleod F.I."/>
            <person name="White R.A. III"/>
            <person name="Burns B.P."/>
        </authorList>
    </citation>
    <scope>NUCLEOTIDE SEQUENCE</scope>
    <source>
        <strain evidence="1">Bin_327</strain>
    </source>
</reference>
<dbReference type="SUPFAM" id="SSF54001">
    <property type="entry name" value="Cysteine proteinases"/>
    <property type="match status" value="1"/>
</dbReference>
<proteinExistence type="predicted"/>
<comment type="caution">
    <text evidence="1">The sequence shown here is derived from an EMBL/GenBank/DDBJ whole genome shotgun (WGS) entry which is preliminary data.</text>
</comment>
<dbReference type="Proteomes" id="UP000630660">
    <property type="component" value="Unassembled WGS sequence"/>
</dbReference>
<accession>A0A9D5QDG8</accession>